<feature type="domain" description="Serine hydrolase" evidence="3">
    <location>
        <begin position="16"/>
        <end position="212"/>
    </location>
</feature>
<dbReference type="InterPro" id="IPR005645">
    <property type="entry name" value="FSH-like_dom"/>
</dbReference>
<evidence type="ECO:0000313" key="5">
    <source>
        <dbReference type="Proteomes" id="UP000007110"/>
    </source>
</evidence>
<dbReference type="InterPro" id="IPR050593">
    <property type="entry name" value="LovG"/>
</dbReference>
<dbReference type="GeneID" id="586468"/>
<sequence>MASTDKMTDKASAVLLKILCIHGYRQTGKTFREKTGSLRKALKKHAEFVYMDAPNLIKSKSDESAATNEERGWWFSDSEGGFRAAEKTEVNPGYNESVETIAEALKEQGPFDGVLAFSQGAAMLALICGLKEQGDTRFQFNFAILVAGFRSLSSGHDNCFREKITFPTLHVFGDTDQVIPKESSEEMLQYFTEPVVLHHTGGHYVPATSAEKKVYIPFLEAQVKRKKEESETNS</sequence>
<dbReference type="GO" id="GO:0005737">
    <property type="term" value="C:cytoplasm"/>
    <property type="evidence" value="ECO:0000318"/>
    <property type="project" value="GO_Central"/>
</dbReference>
<dbReference type="Pfam" id="PF03959">
    <property type="entry name" value="FSH1"/>
    <property type="match status" value="1"/>
</dbReference>
<dbReference type="AlphaFoldDB" id="A0A7M7T131"/>
<keyword evidence="5" id="KW-1185">Reference proteome</keyword>
<dbReference type="FunFam" id="3.40.50.1820:FF:000073">
    <property type="entry name" value="esterase OVCA2 isoform X6"/>
    <property type="match status" value="1"/>
</dbReference>
<dbReference type="Gene3D" id="3.40.50.1820">
    <property type="entry name" value="alpha/beta hydrolase"/>
    <property type="match status" value="1"/>
</dbReference>
<dbReference type="SUPFAM" id="SSF53474">
    <property type="entry name" value="alpha/beta-Hydrolases"/>
    <property type="match status" value="1"/>
</dbReference>
<evidence type="ECO:0000313" key="4">
    <source>
        <dbReference type="EnsemblMetazoa" id="XP_030846138"/>
    </source>
</evidence>
<dbReference type="Proteomes" id="UP000007110">
    <property type="component" value="Unassembled WGS sequence"/>
</dbReference>
<evidence type="ECO:0000256" key="2">
    <source>
        <dbReference type="ARBA" id="ARBA00022801"/>
    </source>
</evidence>
<evidence type="ECO:0000259" key="3">
    <source>
        <dbReference type="Pfam" id="PF03959"/>
    </source>
</evidence>
<reference evidence="5" key="1">
    <citation type="submission" date="2015-02" db="EMBL/GenBank/DDBJ databases">
        <title>Genome sequencing for Strongylocentrotus purpuratus.</title>
        <authorList>
            <person name="Murali S."/>
            <person name="Liu Y."/>
            <person name="Vee V."/>
            <person name="English A."/>
            <person name="Wang M."/>
            <person name="Skinner E."/>
            <person name="Han Y."/>
            <person name="Muzny D.M."/>
            <person name="Worley K.C."/>
            <person name="Gibbs R.A."/>
        </authorList>
    </citation>
    <scope>NUCLEOTIDE SEQUENCE</scope>
</reference>
<dbReference type="FunCoup" id="A0A7M7T131">
    <property type="interactions" value="1322"/>
</dbReference>
<dbReference type="GO" id="GO:0005634">
    <property type="term" value="C:nucleus"/>
    <property type="evidence" value="ECO:0000318"/>
    <property type="project" value="GO_Central"/>
</dbReference>
<dbReference type="InterPro" id="IPR029058">
    <property type="entry name" value="AB_hydrolase_fold"/>
</dbReference>
<dbReference type="PANTHER" id="PTHR48070:SF6">
    <property type="entry name" value="ESTERASE OVCA2"/>
    <property type="match status" value="1"/>
</dbReference>
<name>A0A7M7T131_STRPU</name>
<protein>
    <recommendedName>
        <fullName evidence="3">Serine hydrolase domain-containing protein</fullName>
    </recommendedName>
</protein>
<dbReference type="InParanoid" id="A0A7M7T131"/>
<proteinExistence type="inferred from homology"/>
<dbReference type="PANTHER" id="PTHR48070">
    <property type="entry name" value="ESTERASE OVCA2"/>
    <property type="match status" value="1"/>
</dbReference>
<comment type="similarity">
    <text evidence="1">Belongs to the LovG family.</text>
</comment>
<organism evidence="4 5">
    <name type="scientific">Strongylocentrotus purpuratus</name>
    <name type="common">Purple sea urchin</name>
    <dbReference type="NCBI Taxonomy" id="7668"/>
    <lineage>
        <taxon>Eukaryota</taxon>
        <taxon>Metazoa</taxon>
        <taxon>Echinodermata</taxon>
        <taxon>Eleutherozoa</taxon>
        <taxon>Echinozoa</taxon>
        <taxon>Echinoidea</taxon>
        <taxon>Euechinoidea</taxon>
        <taxon>Echinacea</taxon>
        <taxon>Camarodonta</taxon>
        <taxon>Echinidea</taxon>
        <taxon>Strongylocentrotidae</taxon>
        <taxon>Strongylocentrotus</taxon>
    </lineage>
</organism>
<keyword evidence="2" id="KW-0378">Hydrolase</keyword>
<dbReference type="OMA" id="EEPRGWW"/>
<dbReference type="RefSeq" id="XP_030846138.1">
    <property type="nucleotide sequence ID" value="XM_030990278.1"/>
</dbReference>
<evidence type="ECO:0000256" key="1">
    <source>
        <dbReference type="ARBA" id="ARBA00005863"/>
    </source>
</evidence>
<accession>A0A7M7T131</accession>
<dbReference type="CTD" id="124641"/>
<dbReference type="OrthoDB" id="414698at2759"/>
<dbReference type="EnsemblMetazoa" id="XM_030990278">
    <property type="protein sequence ID" value="XP_030846138"/>
    <property type="gene ID" value="LOC586468"/>
</dbReference>
<dbReference type="GO" id="GO:0016787">
    <property type="term" value="F:hydrolase activity"/>
    <property type="evidence" value="ECO:0000318"/>
    <property type="project" value="GO_Central"/>
</dbReference>
<dbReference type="KEGG" id="spu:586468"/>
<reference evidence="4" key="2">
    <citation type="submission" date="2021-01" db="UniProtKB">
        <authorList>
            <consortium name="EnsemblMetazoa"/>
        </authorList>
    </citation>
    <scope>IDENTIFICATION</scope>
</reference>